<name>A0A6J6G079_9ZZZZ</name>
<accession>A0A6J6G079</accession>
<reference evidence="1" key="1">
    <citation type="submission" date="2020-05" db="EMBL/GenBank/DDBJ databases">
        <authorList>
            <person name="Chiriac C."/>
            <person name="Salcher M."/>
            <person name="Ghai R."/>
            <person name="Kavagutti S V."/>
        </authorList>
    </citation>
    <scope>NUCLEOTIDE SEQUENCE</scope>
</reference>
<dbReference type="EMBL" id="CAEZTY010000067">
    <property type="protein sequence ID" value="CAB4593449.1"/>
    <property type="molecule type" value="Genomic_DNA"/>
</dbReference>
<sequence>MPALLVDNPGRMQHLKFELEKFDEGIGDLFLGRLFAGQKFALCRAAKCSFAQHVEAARHSANRAHRVMQTPAAKPCLGDRERLPFATEKILCRNTNAVVANIGMSAVTFCFLTDANVPNNFDTRRVGWHKKHRSALMHHNIGVGNDHNDQERGITKR</sequence>
<organism evidence="1">
    <name type="scientific">freshwater metagenome</name>
    <dbReference type="NCBI Taxonomy" id="449393"/>
    <lineage>
        <taxon>unclassified sequences</taxon>
        <taxon>metagenomes</taxon>
        <taxon>ecological metagenomes</taxon>
    </lineage>
</organism>
<protein>
    <submittedName>
        <fullName evidence="1">Unannotated protein</fullName>
    </submittedName>
</protein>
<evidence type="ECO:0000313" key="1">
    <source>
        <dbReference type="EMBL" id="CAB4593449.1"/>
    </source>
</evidence>
<gene>
    <name evidence="1" type="ORF">UFOPK1762_01474</name>
</gene>
<proteinExistence type="predicted"/>
<dbReference type="AlphaFoldDB" id="A0A6J6G079"/>